<dbReference type="NCBIfam" id="TIGR00377">
    <property type="entry name" value="ant_ant_sig"/>
    <property type="match status" value="1"/>
</dbReference>
<feature type="domain" description="STAS" evidence="3">
    <location>
        <begin position="22"/>
        <end position="113"/>
    </location>
</feature>
<dbReference type="InterPro" id="IPR036513">
    <property type="entry name" value="STAS_dom_sf"/>
</dbReference>
<dbReference type="EMBL" id="SJPR01000001">
    <property type="protein sequence ID" value="TWT99719.1"/>
    <property type="molecule type" value="Genomic_DNA"/>
</dbReference>
<dbReference type="SUPFAM" id="SSF52091">
    <property type="entry name" value="SpoIIaa-like"/>
    <property type="match status" value="1"/>
</dbReference>
<dbReference type="PANTHER" id="PTHR33495:SF2">
    <property type="entry name" value="ANTI-SIGMA FACTOR ANTAGONIST TM_1081-RELATED"/>
    <property type="match status" value="1"/>
</dbReference>
<dbReference type="Gene3D" id="3.30.750.24">
    <property type="entry name" value="STAS domain"/>
    <property type="match status" value="1"/>
</dbReference>
<dbReference type="PROSITE" id="PS50801">
    <property type="entry name" value="STAS"/>
    <property type="match status" value="1"/>
</dbReference>
<keyword evidence="5" id="KW-1185">Reference proteome</keyword>
<dbReference type="InterPro" id="IPR002645">
    <property type="entry name" value="STAS_dom"/>
</dbReference>
<sequence>MAITSAIRDGILFVQIEDSRLLDEAKIQKLEQELDAAIDASTEPRVILDFSKVQFMSSSMLGKLVKTQKKVTGYKAKMKLANVSPDIQEVFKITRLDKLFSIEPDVESARKAFLKKGFFG</sequence>
<dbReference type="InterPro" id="IPR003658">
    <property type="entry name" value="Anti-sigma_ant"/>
</dbReference>
<gene>
    <name evidence="4" type="ORF">Pla108_06620</name>
</gene>
<evidence type="ECO:0000313" key="5">
    <source>
        <dbReference type="Proteomes" id="UP000317421"/>
    </source>
</evidence>
<dbReference type="AlphaFoldDB" id="A0A5C6AJA6"/>
<name>A0A5C6AJA6_9BACT</name>
<dbReference type="OrthoDB" id="287590at2"/>
<comment type="caution">
    <text evidence="4">The sequence shown here is derived from an EMBL/GenBank/DDBJ whole genome shotgun (WGS) entry which is preliminary data.</text>
</comment>
<organism evidence="4 5">
    <name type="scientific">Botrimarina colliarenosi</name>
    <dbReference type="NCBI Taxonomy" id="2528001"/>
    <lineage>
        <taxon>Bacteria</taxon>
        <taxon>Pseudomonadati</taxon>
        <taxon>Planctomycetota</taxon>
        <taxon>Planctomycetia</taxon>
        <taxon>Pirellulales</taxon>
        <taxon>Lacipirellulaceae</taxon>
        <taxon>Botrimarina</taxon>
    </lineage>
</organism>
<reference evidence="4 5" key="1">
    <citation type="submission" date="2019-02" db="EMBL/GenBank/DDBJ databases">
        <title>Deep-cultivation of Planctomycetes and their phenomic and genomic characterization uncovers novel biology.</title>
        <authorList>
            <person name="Wiegand S."/>
            <person name="Jogler M."/>
            <person name="Boedeker C."/>
            <person name="Pinto D."/>
            <person name="Vollmers J."/>
            <person name="Rivas-Marin E."/>
            <person name="Kohn T."/>
            <person name="Peeters S.H."/>
            <person name="Heuer A."/>
            <person name="Rast P."/>
            <person name="Oberbeckmann S."/>
            <person name="Bunk B."/>
            <person name="Jeske O."/>
            <person name="Meyerdierks A."/>
            <person name="Storesund J.E."/>
            <person name="Kallscheuer N."/>
            <person name="Luecker S."/>
            <person name="Lage O.M."/>
            <person name="Pohl T."/>
            <person name="Merkel B.J."/>
            <person name="Hornburger P."/>
            <person name="Mueller R.-W."/>
            <person name="Bruemmer F."/>
            <person name="Labrenz M."/>
            <person name="Spormann A.M."/>
            <person name="Op Den Camp H."/>
            <person name="Overmann J."/>
            <person name="Amann R."/>
            <person name="Jetten M.S.M."/>
            <person name="Mascher T."/>
            <person name="Medema M.H."/>
            <person name="Devos D.P."/>
            <person name="Kaster A.-K."/>
            <person name="Ovreas L."/>
            <person name="Rohde M."/>
            <person name="Galperin M.Y."/>
            <person name="Jogler C."/>
        </authorList>
    </citation>
    <scope>NUCLEOTIDE SEQUENCE [LARGE SCALE GENOMIC DNA]</scope>
    <source>
        <strain evidence="4 5">Pla108</strain>
    </source>
</reference>
<comment type="similarity">
    <text evidence="1 2">Belongs to the anti-sigma-factor antagonist family.</text>
</comment>
<evidence type="ECO:0000256" key="1">
    <source>
        <dbReference type="ARBA" id="ARBA00009013"/>
    </source>
</evidence>
<evidence type="ECO:0000259" key="3">
    <source>
        <dbReference type="PROSITE" id="PS50801"/>
    </source>
</evidence>
<dbReference type="Pfam" id="PF01740">
    <property type="entry name" value="STAS"/>
    <property type="match status" value="1"/>
</dbReference>
<dbReference type="CDD" id="cd07043">
    <property type="entry name" value="STAS_anti-anti-sigma_factors"/>
    <property type="match status" value="1"/>
</dbReference>
<dbReference type="GO" id="GO:0043856">
    <property type="term" value="F:anti-sigma factor antagonist activity"/>
    <property type="evidence" value="ECO:0007669"/>
    <property type="project" value="InterPro"/>
</dbReference>
<accession>A0A5C6AJA6</accession>
<evidence type="ECO:0000256" key="2">
    <source>
        <dbReference type="RuleBase" id="RU003749"/>
    </source>
</evidence>
<proteinExistence type="inferred from homology"/>
<dbReference type="Proteomes" id="UP000317421">
    <property type="component" value="Unassembled WGS sequence"/>
</dbReference>
<dbReference type="PANTHER" id="PTHR33495">
    <property type="entry name" value="ANTI-SIGMA FACTOR ANTAGONIST TM_1081-RELATED-RELATED"/>
    <property type="match status" value="1"/>
</dbReference>
<protein>
    <recommendedName>
        <fullName evidence="2">Anti-sigma factor antagonist</fullName>
    </recommendedName>
</protein>
<dbReference type="RefSeq" id="WP_146442932.1">
    <property type="nucleotide sequence ID" value="NZ_SJPR01000001.1"/>
</dbReference>
<evidence type="ECO:0000313" key="4">
    <source>
        <dbReference type="EMBL" id="TWT99719.1"/>
    </source>
</evidence>